<organism evidence="4 5">
    <name type="scientific">Helobdella robusta</name>
    <name type="common">Californian leech</name>
    <dbReference type="NCBI Taxonomy" id="6412"/>
    <lineage>
        <taxon>Eukaryota</taxon>
        <taxon>Metazoa</taxon>
        <taxon>Spiralia</taxon>
        <taxon>Lophotrochozoa</taxon>
        <taxon>Annelida</taxon>
        <taxon>Clitellata</taxon>
        <taxon>Hirudinea</taxon>
        <taxon>Rhynchobdellida</taxon>
        <taxon>Glossiphoniidae</taxon>
        <taxon>Helobdella</taxon>
    </lineage>
</organism>
<protein>
    <recommendedName>
        <fullName evidence="2">Fibronectin type-III domain-containing protein</fullName>
    </recommendedName>
</protein>
<dbReference type="EnsemblMetazoa" id="HelroT166899">
    <property type="protein sequence ID" value="HelroP166899"/>
    <property type="gene ID" value="HelroG166899"/>
</dbReference>
<dbReference type="AlphaFoldDB" id="T1EYQ6"/>
<dbReference type="SMART" id="SM00060">
    <property type="entry name" value="FN3"/>
    <property type="match status" value="3"/>
</dbReference>
<dbReference type="EMBL" id="KB095812">
    <property type="protein sequence ID" value="ESO11839.1"/>
    <property type="molecule type" value="Genomic_DNA"/>
</dbReference>
<dbReference type="CDD" id="cd00063">
    <property type="entry name" value="FN3"/>
    <property type="match status" value="3"/>
</dbReference>
<feature type="domain" description="Fibronectin type-III" evidence="2">
    <location>
        <begin position="210"/>
        <end position="303"/>
    </location>
</feature>
<dbReference type="InterPro" id="IPR036116">
    <property type="entry name" value="FN3_sf"/>
</dbReference>
<reference evidence="4" key="3">
    <citation type="submission" date="2015-06" db="UniProtKB">
        <authorList>
            <consortium name="EnsemblMetazoa"/>
        </authorList>
    </citation>
    <scope>IDENTIFICATION</scope>
</reference>
<dbReference type="KEGG" id="hro:HELRODRAFT_166899"/>
<dbReference type="InterPro" id="IPR003961">
    <property type="entry name" value="FN3_dom"/>
</dbReference>
<evidence type="ECO:0000313" key="3">
    <source>
        <dbReference type="EMBL" id="ESO11839.1"/>
    </source>
</evidence>
<dbReference type="Proteomes" id="UP000015101">
    <property type="component" value="Unassembled WGS sequence"/>
</dbReference>
<evidence type="ECO:0000313" key="4">
    <source>
        <dbReference type="EnsemblMetazoa" id="HelroP166899"/>
    </source>
</evidence>
<dbReference type="STRING" id="6412.T1EYQ6"/>
<dbReference type="SUPFAM" id="SSF49265">
    <property type="entry name" value="Fibronectin type III"/>
    <property type="match status" value="2"/>
</dbReference>
<sequence length="313" mass="35852">MIQRPQENDDLYNLRCYLLNNTNVLLKWEIKDPASFQVDKFVIEILPNDSNLWKKVGETEGICKSFEVSSLSKYTKYFARVYAIYKFGIVGEPVELTEPFQIDNNKDLPTSPLNLKILTSDEFSITLGWQPPDSNENCQVTQYEVEICDIFCNAWSSATIVEGNVLSAKITNLKPGAGYYVKVTAINEHGKSKKSSELFEPVYARALPSAPKNLRVKEISDTEVTLEWDFSADSKVAQYFIDFKEEHDTDFLPAGRVDGQKNNFTCDFLRSSRSYTFRIKAKNEAGFSKQTTLLNQFIKLTDTIGYFSYFFIY</sequence>
<dbReference type="InterPro" id="IPR013783">
    <property type="entry name" value="Ig-like_fold"/>
</dbReference>
<reference evidence="3 5" key="2">
    <citation type="journal article" date="2013" name="Nature">
        <title>Insights into bilaterian evolution from three spiralian genomes.</title>
        <authorList>
            <person name="Simakov O."/>
            <person name="Marletaz F."/>
            <person name="Cho S.J."/>
            <person name="Edsinger-Gonzales E."/>
            <person name="Havlak P."/>
            <person name="Hellsten U."/>
            <person name="Kuo D.H."/>
            <person name="Larsson T."/>
            <person name="Lv J."/>
            <person name="Arendt D."/>
            <person name="Savage R."/>
            <person name="Osoegawa K."/>
            <person name="de Jong P."/>
            <person name="Grimwood J."/>
            <person name="Chapman J.A."/>
            <person name="Shapiro H."/>
            <person name="Aerts A."/>
            <person name="Otillar R.P."/>
            <person name="Terry A.Y."/>
            <person name="Boore J.L."/>
            <person name="Grigoriev I.V."/>
            <person name="Lindberg D.R."/>
            <person name="Seaver E.C."/>
            <person name="Weisblat D.A."/>
            <person name="Putnam N.H."/>
            <person name="Rokhsar D.S."/>
        </authorList>
    </citation>
    <scope>NUCLEOTIDE SEQUENCE</scope>
</reference>
<evidence type="ECO:0000259" key="2">
    <source>
        <dbReference type="PROSITE" id="PS50853"/>
    </source>
</evidence>
<dbReference type="PANTHER" id="PTHR13817:SF151">
    <property type="entry name" value="TITIN"/>
    <property type="match status" value="1"/>
</dbReference>
<keyword evidence="5" id="KW-1185">Reference proteome</keyword>
<gene>
    <name evidence="4" type="primary">20201706</name>
    <name evidence="3" type="ORF">HELRODRAFT_166899</name>
</gene>
<evidence type="ECO:0000313" key="5">
    <source>
        <dbReference type="Proteomes" id="UP000015101"/>
    </source>
</evidence>
<reference evidence="5" key="1">
    <citation type="submission" date="2012-12" db="EMBL/GenBank/DDBJ databases">
        <authorList>
            <person name="Hellsten U."/>
            <person name="Grimwood J."/>
            <person name="Chapman J.A."/>
            <person name="Shapiro H."/>
            <person name="Aerts A."/>
            <person name="Otillar R.P."/>
            <person name="Terry A.Y."/>
            <person name="Boore J.L."/>
            <person name="Simakov O."/>
            <person name="Marletaz F."/>
            <person name="Cho S.-J."/>
            <person name="Edsinger-Gonzales E."/>
            <person name="Havlak P."/>
            <person name="Kuo D.-H."/>
            <person name="Larsson T."/>
            <person name="Lv J."/>
            <person name="Arendt D."/>
            <person name="Savage R."/>
            <person name="Osoegawa K."/>
            <person name="de Jong P."/>
            <person name="Lindberg D.R."/>
            <person name="Seaver E.C."/>
            <person name="Weisblat D.A."/>
            <person name="Putnam N.H."/>
            <person name="Grigoriev I.V."/>
            <person name="Rokhsar D.S."/>
        </authorList>
    </citation>
    <scope>NUCLEOTIDE SEQUENCE</scope>
</reference>
<dbReference type="RefSeq" id="XP_009010327.1">
    <property type="nucleotide sequence ID" value="XM_009012079.1"/>
</dbReference>
<dbReference type="HOGENOM" id="CLU_889279_0_0_1"/>
<dbReference type="EMBL" id="AMQM01002591">
    <property type="status" value="NOT_ANNOTATED_CDS"/>
    <property type="molecule type" value="Genomic_DNA"/>
</dbReference>
<dbReference type="PROSITE" id="PS50853">
    <property type="entry name" value="FN3"/>
    <property type="match status" value="3"/>
</dbReference>
<dbReference type="Pfam" id="PF00041">
    <property type="entry name" value="fn3"/>
    <property type="match status" value="2"/>
</dbReference>
<dbReference type="CTD" id="20201706"/>
<dbReference type="GeneID" id="20201706"/>
<proteinExistence type="predicted"/>
<dbReference type="InParanoid" id="T1EYQ6"/>
<evidence type="ECO:0000256" key="1">
    <source>
        <dbReference type="ARBA" id="ARBA00022737"/>
    </source>
</evidence>
<keyword evidence="1" id="KW-0677">Repeat</keyword>
<accession>T1EYQ6</accession>
<dbReference type="OrthoDB" id="10253954at2759"/>
<dbReference type="eggNOG" id="KOG0613">
    <property type="taxonomic scope" value="Eukaryota"/>
</dbReference>
<feature type="domain" description="Fibronectin type-III" evidence="2">
    <location>
        <begin position="111"/>
        <end position="209"/>
    </location>
</feature>
<name>T1EYQ6_HELRO</name>
<dbReference type="PRINTS" id="PR00014">
    <property type="entry name" value="FNTYPEIII"/>
</dbReference>
<dbReference type="PANTHER" id="PTHR13817">
    <property type="entry name" value="TITIN"/>
    <property type="match status" value="1"/>
</dbReference>
<feature type="domain" description="Fibronectin type-III" evidence="2">
    <location>
        <begin position="10"/>
        <end position="105"/>
    </location>
</feature>
<dbReference type="InterPro" id="IPR050964">
    <property type="entry name" value="Striated_Muscle_Regulatory"/>
</dbReference>
<dbReference type="Gene3D" id="2.60.40.10">
    <property type="entry name" value="Immunoglobulins"/>
    <property type="match status" value="3"/>
</dbReference>